<evidence type="ECO:0000313" key="4">
    <source>
        <dbReference type="EMBL" id="CAL4772229.1"/>
    </source>
</evidence>
<organism evidence="3">
    <name type="scientific">Cladocopium goreaui</name>
    <dbReference type="NCBI Taxonomy" id="2562237"/>
    <lineage>
        <taxon>Eukaryota</taxon>
        <taxon>Sar</taxon>
        <taxon>Alveolata</taxon>
        <taxon>Dinophyceae</taxon>
        <taxon>Suessiales</taxon>
        <taxon>Symbiodiniaceae</taxon>
        <taxon>Cladocopium</taxon>
    </lineage>
</organism>
<evidence type="ECO:0000259" key="2">
    <source>
        <dbReference type="Pfam" id="PF03372"/>
    </source>
</evidence>
<dbReference type="EMBL" id="CAMXCT020000935">
    <property type="protein sequence ID" value="CAL1138292.1"/>
    <property type="molecule type" value="Genomic_DNA"/>
</dbReference>
<keyword evidence="5" id="KW-1185">Reference proteome</keyword>
<protein>
    <submittedName>
        <fullName evidence="4">Retrovirus-related Pol polyprotein from type-1 retrotransposable element R2</fullName>
    </submittedName>
</protein>
<feature type="region of interest" description="Disordered" evidence="1">
    <location>
        <begin position="437"/>
        <end position="456"/>
    </location>
</feature>
<dbReference type="EMBL" id="CAMXCT030000935">
    <property type="protein sequence ID" value="CAL4772229.1"/>
    <property type="molecule type" value="Genomic_DNA"/>
</dbReference>
<dbReference type="Pfam" id="PF03372">
    <property type="entry name" value="Exo_endo_phos"/>
    <property type="match status" value="1"/>
</dbReference>
<dbReference type="OrthoDB" id="413337at2759"/>
<dbReference type="InterPro" id="IPR036691">
    <property type="entry name" value="Endo/exonu/phosph_ase_sf"/>
</dbReference>
<evidence type="ECO:0000313" key="3">
    <source>
        <dbReference type="EMBL" id="CAI3984917.1"/>
    </source>
</evidence>
<evidence type="ECO:0000313" key="5">
    <source>
        <dbReference type="Proteomes" id="UP001152797"/>
    </source>
</evidence>
<dbReference type="EMBL" id="CAMXCT010000935">
    <property type="protein sequence ID" value="CAI3984917.1"/>
    <property type="molecule type" value="Genomic_DNA"/>
</dbReference>
<feature type="domain" description="Endonuclease/exonuclease/phosphatase" evidence="2">
    <location>
        <begin position="140"/>
        <end position="335"/>
    </location>
</feature>
<sequence>MQANGFVLARKRYWWNNLVSKTPHLADEFLKKAQLARKTVEETLKVGVETESTIRWKKMLTDRANAKSSKPSSSSSVKSSRPKGKKRPVAKVQLKPKARPTKGQLAKNRHGGKRGVRVGEASHPGPTNLKVVTLNTQSSSNTWAFLHQVLTGSDIDVALLQEVSFNPSEAAAFSRYLRKKEFSFYYQKGSPNRRQGNGCSGGVGLLVRKTLPQRFAFADGDQEAQSLFVWVGGVLFGSIYAPPTEESPARAAAMFLDALISCNVQASATWCVGGDFNEVPSHSHFEDVAGAMHGSVCGLGAPTRWDGNREIDFFLVNRPDLASAVSSLALKLSDHKILQMQLAVSVQSPTTASLQKGPDLTKPTHVESEQWREVVEKAWEQTTQDIKGVASPFAECTVQEHWERIQALFRQTYQHAFRQVAVRHSEKKLALKGQNANVKWRSQAARGPRPENGHRKVRRKLARWYELRRFLMRDPSQLTAAQTIEFQNLLKKLDLAETGPPPLREVQARIDAISSLLGQAEKQAKESNIRQWRLRMQNVASLSRWLKSKQNPSHCVVTGTDNVVDGATAIFQFWHDFWRDLDAGRPAFADRVSTALAGIPQDLPALQWNCPNGVQLMATVQGCRGAAGADGWTADEIRYLPLDAFNLVANFFERCVAEGELPSQFFEARMVCIPKGDPLGPLIMSLWVLSGVLSVQSEGSSVSTYLDDRCVTAVSPAILRQSLSRWEAWSAGVGLLESVAKTVAVGRRAAERSLLQSEFQPSMVSCWIRVLGACSYSSPRGLTPVESERVSAALQCLSLLGGVGFNLSHFLTNCRLFALSKVGFGWVARAPPLYASQRLFTAVWKNSRRVRFSNPWLRAMLLGGNVHLDITWITRLVGSLIRGSVRYRPRWSLRPGTVASCLHGWLIDRGWRLVREWVWEHDFAAVALDLFPPRVLPSLLPGLAGVAQHNLRQGWRAWCFQKWANSGRHEVQQLEEATSAIFRNLNFQDIRDWALSNGTASSIALGATCSPANFQVRELAEKKVKRSVQDAPVTESDVAVRDAVGAPGDALGNGSSQAAHLGWN</sequence>
<evidence type="ECO:0000256" key="1">
    <source>
        <dbReference type="SAM" id="MobiDB-lite"/>
    </source>
</evidence>
<accession>A0A9P1C3R0</accession>
<comment type="caution">
    <text evidence="3">The sequence shown here is derived from an EMBL/GenBank/DDBJ whole genome shotgun (WGS) entry which is preliminary data.</text>
</comment>
<reference evidence="4 5" key="2">
    <citation type="submission" date="2024-05" db="EMBL/GenBank/DDBJ databases">
        <authorList>
            <person name="Chen Y."/>
            <person name="Shah S."/>
            <person name="Dougan E. K."/>
            <person name="Thang M."/>
            <person name="Chan C."/>
        </authorList>
    </citation>
    <scope>NUCLEOTIDE SEQUENCE [LARGE SCALE GENOMIC DNA]</scope>
</reference>
<feature type="compositionally biased region" description="Basic residues" evidence="1">
    <location>
        <begin position="107"/>
        <end position="116"/>
    </location>
</feature>
<dbReference type="InterPro" id="IPR005135">
    <property type="entry name" value="Endo/exonuclease/phosphatase"/>
</dbReference>
<gene>
    <name evidence="3" type="ORF">C1SCF055_LOCUS12412</name>
</gene>
<feature type="region of interest" description="Disordered" evidence="1">
    <location>
        <begin position="61"/>
        <end position="128"/>
    </location>
</feature>
<name>A0A9P1C3R0_9DINO</name>
<feature type="compositionally biased region" description="Basic residues" evidence="1">
    <location>
        <begin position="80"/>
        <end position="100"/>
    </location>
</feature>
<dbReference type="GO" id="GO:0003824">
    <property type="term" value="F:catalytic activity"/>
    <property type="evidence" value="ECO:0007669"/>
    <property type="project" value="InterPro"/>
</dbReference>
<dbReference type="SUPFAM" id="SSF56219">
    <property type="entry name" value="DNase I-like"/>
    <property type="match status" value="1"/>
</dbReference>
<dbReference type="Proteomes" id="UP001152797">
    <property type="component" value="Unassembled WGS sequence"/>
</dbReference>
<proteinExistence type="predicted"/>
<reference evidence="3" key="1">
    <citation type="submission" date="2022-10" db="EMBL/GenBank/DDBJ databases">
        <authorList>
            <person name="Chen Y."/>
            <person name="Dougan E. K."/>
            <person name="Chan C."/>
            <person name="Rhodes N."/>
            <person name="Thang M."/>
        </authorList>
    </citation>
    <scope>NUCLEOTIDE SEQUENCE</scope>
</reference>
<feature type="compositionally biased region" description="Low complexity" evidence="1">
    <location>
        <begin position="67"/>
        <end position="79"/>
    </location>
</feature>
<dbReference type="AlphaFoldDB" id="A0A9P1C3R0"/>
<dbReference type="Gene3D" id="3.60.10.10">
    <property type="entry name" value="Endonuclease/exonuclease/phosphatase"/>
    <property type="match status" value="1"/>
</dbReference>